<dbReference type="PANTHER" id="PTHR12526:SF595">
    <property type="entry name" value="BLL5217 PROTEIN"/>
    <property type="match status" value="1"/>
</dbReference>
<reference evidence="3 4" key="1">
    <citation type="submission" date="2019-07" db="EMBL/GenBank/DDBJ databases">
        <title>Whole genome shotgun sequence of Skermanella aerolata NBRC 106429.</title>
        <authorList>
            <person name="Hosoyama A."/>
            <person name="Uohara A."/>
            <person name="Ohji S."/>
            <person name="Ichikawa N."/>
        </authorList>
    </citation>
    <scope>NUCLEOTIDE SEQUENCE [LARGE SCALE GENOMIC DNA]</scope>
    <source>
        <strain evidence="3 4">NBRC 106429</strain>
    </source>
</reference>
<evidence type="ECO:0000259" key="1">
    <source>
        <dbReference type="Pfam" id="PF00534"/>
    </source>
</evidence>
<gene>
    <name evidence="3" type="ORF">SAE02_34240</name>
</gene>
<dbReference type="InterPro" id="IPR001296">
    <property type="entry name" value="Glyco_trans_1"/>
</dbReference>
<proteinExistence type="predicted"/>
<dbReference type="Proteomes" id="UP000321523">
    <property type="component" value="Unassembled WGS sequence"/>
</dbReference>
<protein>
    <submittedName>
        <fullName evidence="3">Glycosyl transferase</fullName>
    </submittedName>
</protein>
<dbReference type="RefSeq" id="WP_044431110.1">
    <property type="nucleotide sequence ID" value="NZ_BJYZ01000015.1"/>
</dbReference>
<dbReference type="SUPFAM" id="SSF53756">
    <property type="entry name" value="UDP-Glycosyltransferase/glycogen phosphorylase"/>
    <property type="match status" value="1"/>
</dbReference>
<keyword evidence="4" id="KW-1185">Reference proteome</keyword>
<dbReference type="GO" id="GO:0016757">
    <property type="term" value="F:glycosyltransferase activity"/>
    <property type="evidence" value="ECO:0007669"/>
    <property type="project" value="InterPro"/>
</dbReference>
<accession>A0A512DS68</accession>
<keyword evidence="3" id="KW-0808">Transferase</keyword>
<dbReference type="Pfam" id="PF00534">
    <property type="entry name" value="Glycos_transf_1"/>
    <property type="match status" value="1"/>
</dbReference>
<sequence>MKIAQIAPLSESVPPRLYGGTERIVSYLTEELVRQGHDVTLFASADSLTSATLVPGRFRATRLDPACPDPTASTMLMLDRVRRMADDFDILHFHMDCVQFPLFRHLADRTLTTLHGRLDLPDLYPFYHEFDDMPVVSISNSQRRPVPDANWAGTIYHGVPAALYRPSTEPGDYLAFLGRISPEKQPDEAIRIALRAGLPLKLAAKVDRADADYFHDRIRPLLDHPLIDLIGEIGDKDKSGFLGGAKALLFPINWPEPFGMVMIEAMAAGTPVIAYRCGSVEEVVEHGITGFIVDSQDEAVAAVGRIGELDRRKIRARFMERFSAERMALDYVDLYRKAAEGRLHALPAIPDRSGWSNGAAGKAT</sequence>
<evidence type="ECO:0000313" key="4">
    <source>
        <dbReference type="Proteomes" id="UP000321523"/>
    </source>
</evidence>
<evidence type="ECO:0000313" key="3">
    <source>
        <dbReference type="EMBL" id="GEO39276.1"/>
    </source>
</evidence>
<dbReference type="CDD" id="cd03802">
    <property type="entry name" value="GT4_AviGT4-like"/>
    <property type="match status" value="1"/>
</dbReference>
<dbReference type="EMBL" id="BJYZ01000015">
    <property type="protein sequence ID" value="GEO39276.1"/>
    <property type="molecule type" value="Genomic_DNA"/>
</dbReference>
<feature type="domain" description="Glycosyl transferase family 1" evidence="1">
    <location>
        <begin position="172"/>
        <end position="303"/>
    </location>
</feature>
<evidence type="ECO:0000259" key="2">
    <source>
        <dbReference type="Pfam" id="PF13439"/>
    </source>
</evidence>
<name>A0A512DS68_9PROT</name>
<feature type="domain" description="Glycosyltransferase subfamily 4-like N-terminal" evidence="2">
    <location>
        <begin position="18"/>
        <end position="125"/>
    </location>
</feature>
<dbReference type="InterPro" id="IPR028098">
    <property type="entry name" value="Glyco_trans_4-like_N"/>
</dbReference>
<organism evidence="3 4">
    <name type="scientific">Skermanella aerolata</name>
    <dbReference type="NCBI Taxonomy" id="393310"/>
    <lineage>
        <taxon>Bacteria</taxon>
        <taxon>Pseudomonadati</taxon>
        <taxon>Pseudomonadota</taxon>
        <taxon>Alphaproteobacteria</taxon>
        <taxon>Rhodospirillales</taxon>
        <taxon>Azospirillaceae</taxon>
        <taxon>Skermanella</taxon>
    </lineage>
</organism>
<dbReference type="Gene3D" id="3.40.50.2000">
    <property type="entry name" value="Glycogen Phosphorylase B"/>
    <property type="match status" value="2"/>
</dbReference>
<comment type="caution">
    <text evidence="3">The sequence shown here is derived from an EMBL/GenBank/DDBJ whole genome shotgun (WGS) entry which is preliminary data.</text>
</comment>
<dbReference type="OrthoDB" id="9801573at2"/>
<dbReference type="AlphaFoldDB" id="A0A512DS68"/>
<dbReference type="Pfam" id="PF13439">
    <property type="entry name" value="Glyco_transf_4"/>
    <property type="match status" value="1"/>
</dbReference>
<dbReference type="PANTHER" id="PTHR12526">
    <property type="entry name" value="GLYCOSYLTRANSFERASE"/>
    <property type="match status" value="1"/>
</dbReference>